<protein>
    <submittedName>
        <fullName evidence="3">Cupin domain-containing protein</fullName>
    </submittedName>
</protein>
<dbReference type="EMBL" id="FQZC01000002">
    <property type="protein sequence ID" value="SHJ06361.1"/>
    <property type="molecule type" value="Genomic_DNA"/>
</dbReference>
<dbReference type="PANTHER" id="PTHR40112:SF1">
    <property type="entry name" value="H2HPP ISOMERASE"/>
    <property type="match status" value="1"/>
</dbReference>
<dbReference type="Pfam" id="PF07883">
    <property type="entry name" value="Cupin_2"/>
    <property type="match status" value="1"/>
</dbReference>
<evidence type="ECO:0000313" key="3">
    <source>
        <dbReference type="EMBL" id="SHJ06361.1"/>
    </source>
</evidence>
<dbReference type="Proteomes" id="UP000184290">
    <property type="component" value="Unassembled WGS sequence"/>
</dbReference>
<dbReference type="InterPro" id="IPR011051">
    <property type="entry name" value="RmlC_Cupin_sf"/>
</dbReference>
<keyword evidence="4" id="KW-1185">Reference proteome</keyword>
<evidence type="ECO:0000259" key="2">
    <source>
        <dbReference type="Pfam" id="PF07883"/>
    </source>
</evidence>
<proteinExistence type="predicted"/>
<gene>
    <name evidence="3" type="ORF">SAMN02745911_1560</name>
</gene>
<dbReference type="CDD" id="cd02238">
    <property type="entry name" value="cupin_KdgF"/>
    <property type="match status" value="1"/>
</dbReference>
<feature type="domain" description="Cupin type-2" evidence="2">
    <location>
        <begin position="38"/>
        <end position="96"/>
    </location>
</feature>
<dbReference type="InterPro" id="IPR014710">
    <property type="entry name" value="RmlC-like_jellyroll"/>
</dbReference>
<dbReference type="InterPro" id="IPR013096">
    <property type="entry name" value="Cupin_2"/>
</dbReference>
<feature type="region of interest" description="Disordered" evidence="1">
    <location>
        <begin position="1"/>
        <end position="25"/>
    </location>
</feature>
<dbReference type="RefSeq" id="WP_060604988.1">
    <property type="nucleotide sequence ID" value="NZ_FQZC01000002.1"/>
</dbReference>
<evidence type="ECO:0000313" key="4">
    <source>
        <dbReference type="Proteomes" id="UP000184290"/>
    </source>
</evidence>
<sequence>MSKNGFVSREGDGGWEPTPDGNRRRIRCHTPELMLVEFAFEKGGEGWLHAHPHVQSSYIAEGVFDVTIDGHTERLQVGDTFVVPSGVQHGVKAIEKGRLIDNFTPMREDFLAAKKPG</sequence>
<reference evidence="3 4" key="1">
    <citation type="submission" date="2016-11" db="EMBL/GenBank/DDBJ databases">
        <authorList>
            <person name="Varghese N."/>
            <person name="Submissions S."/>
        </authorList>
    </citation>
    <scope>NUCLEOTIDE SEQUENCE [LARGE SCALE GENOMIC DNA]</scope>
    <source>
        <strain evidence="3 4">DSM 21988</strain>
    </source>
</reference>
<comment type="caution">
    <text evidence="3">The sequence shown here is derived from an EMBL/GenBank/DDBJ whole genome shotgun (WGS) entry which is preliminary data.</text>
</comment>
<dbReference type="SUPFAM" id="SSF51182">
    <property type="entry name" value="RmlC-like cupins"/>
    <property type="match status" value="1"/>
</dbReference>
<name>A0ABY1IEP2_9HYPH</name>
<organism evidence="3 4">
    <name type="scientific">Aureimonas altamirensis DSM 21988</name>
    <dbReference type="NCBI Taxonomy" id="1121026"/>
    <lineage>
        <taxon>Bacteria</taxon>
        <taxon>Pseudomonadati</taxon>
        <taxon>Pseudomonadota</taxon>
        <taxon>Alphaproteobacteria</taxon>
        <taxon>Hyphomicrobiales</taxon>
        <taxon>Aurantimonadaceae</taxon>
        <taxon>Aureimonas</taxon>
    </lineage>
</organism>
<dbReference type="InterPro" id="IPR052535">
    <property type="entry name" value="Bacilysin_H2HPP_isomerase"/>
</dbReference>
<dbReference type="PANTHER" id="PTHR40112">
    <property type="entry name" value="H2HPP ISOMERASE"/>
    <property type="match status" value="1"/>
</dbReference>
<evidence type="ECO:0000256" key="1">
    <source>
        <dbReference type="SAM" id="MobiDB-lite"/>
    </source>
</evidence>
<dbReference type="Gene3D" id="2.60.120.10">
    <property type="entry name" value="Jelly Rolls"/>
    <property type="match status" value="1"/>
</dbReference>
<accession>A0ABY1IEP2</accession>